<organism evidence="1">
    <name type="scientific">bioreactor metagenome</name>
    <dbReference type="NCBI Taxonomy" id="1076179"/>
    <lineage>
        <taxon>unclassified sequences</taxon>
        <taxon>metagenomes</taxon>
        <taxon>ecological metagenomes</taxon>
    </lineage>
</organism>
<sequence>MGTRRKAGAAYIPDNLSLADPFAHGQSFGKSGKMQVCSCICRIMPYLNLISPSACICSLCNNSIANTHDRGTSGGSIINPGMGPHHPGYRMSSGIGEARRNPCKTQGCLKKRLFKVLPLLAPVLGNLVLDKTICIIIPASVGKDSRMYGTYVKKPVSNVQLLVNHLKGIPFTQTKEVHRPCEDIGQPQCQQRLHSCCRDIVPQGCIYSGLSDPYL</sequence>
<accession>A0A644YVL4</accession>
<dbReference type="AlphaFoldDB" id="A0A644YVL4"/>
<protein>
    <submittedName>
        <fullName evidence="1">Uncharacterized protein</fullName>
    </submittedName>
</protein>
<proteinExistence type="predicted"/>
<comment type="caution">
    <text evidence="1">The sequence shown here is derived from an EMBL/GenBank/DDBJ whole genome shotgun (WGS) entry which is preliminary data.</text>
</comment>
<gene>
    <name evidence="1" type="ORF">SDC9_79190</name>
</gene>
<name>A0A644YVL4_9ZZZZ</name>
<evidence type="ECO:0000313" key="1">
    <source>
        <dbReference type="EMBL" id="MPM32625.1"/>
    </source>
</evidence>
<dbReference type="EMBL" id="VSSQ01006416">
    <property type="protein sequence ID" value="MPM32625.1"/>
    <property type="molecule type" value="Genomic_DNA"/>
</dbReference>
<reference evidence="1" key="1">
    <citation type="submission" date="2019-08" db="EMBL/GenBank/DDBJ databases">
        <authorList>
            <person name="Kucharzyk K."/>
            <person name="Murdoch R.W."/>
            <person name="Higgins S."/>
            <person name="Loffler F."/>
        </authorList>
    </citation>
    <scope>NUCLEOTIDE SEQUENCE</scope>
</reference>